<dbReference type="InterPro" id="IPR013098">
    <property type="entry name" value="Ig_I-set"/>
</dbReference>
<name>A0A7R8ZKH0_9CRUS</name>
<keyword evidence="8" id="KW-0393">Immunoglobulin domain</keyword>
<dbReference type="InterPro" id="IPR007110">
    <property type="entry name" value="Ig-like_dom"/>
</dbReference>
<keyword evidence="4" id="KW-0677">Repeat</keyword>
<dbReference type="FunFam" id="2.60.40.10:FF:000328">
    <property type="entry name" value="CLUMA_CG000981, isoform A"/>
    <property type="match status" value="1"/>
</dbReference>
<protein>
    <submittedName>
        <fullName evidence="9">Uncharacterized protein</fullName>
    </submittedName>
</protein>
<evidence type="ECO:0000256" key="3">
    <source>
        <dbReference type="ARBA" id="ARBA00022729"/>
    </source>
</evidence>
<evidence type="ECO:0000256" key="4">
    <source>
        <dbReference type="ARBA" id="ARBA00022737"/>
    </source>
</evidence>
<evidence type="ECO:0000256" key="2">
    <source>
        <dbReference type="ARBA" id="ARBA00022475"/>
    </source>
</evidence>
<dbReference type="SMART" id="SM00408">
    <property type="entry name" value="IGc2"/>
    <property type="match status" value="3"/>
</dbReference>
<dbReference type="AlphaFoldDB" id="A0A7R8ZKH0"/>
<dbReference type="GO" id="GO:0043005">
    <property type="term" value="C:neuron projection"/>
    <property type="evidence" value="ECO:0007669"/>
    <property type="project" value="TreeGrafter"/>
</dbReference>
<dbReference type="SMART" id="SM00409">
    <property type="entry name" value="IG"/>
    <property type="match status" value="3"/>
</dbReference>
<dbReference type="EMBL" id="OB660450">
    <property type="protein sequence ID" value="CAD7224847.1"/>
    <property type="molecule type" value="Genomic_DNA"/>
</dbReference>
<evidence type="ECO:0000313" key="9">
    <source>
        <dbReference type="EMBL" id="CAD7224847.1"/>
    </source>
</evidence>
<keyword evidence="6" id="KW-1015">Disulfide bond</keyword>
<dbReference type="PANTHER" id="PTHR12231">
    <property type="entry name" value="CTX-RELATED TYPE I TRANSMEMBRANE PROTEIN"/>
    <property type="match status" value="1"/>
</dbReference>
<evidence type="ECO:0000256" key="7">
    <source>
        <dbReference type="ARBA" id="ARBA00023180"/>
    </source>
</evidence>
<dbReference type="Pfam" id="PF07679">
    <property type="entry name" value="I-set"/>
    <property type="match status" value="2"/>
</dbReference>
<keyword evidence="7" id="KW-0325">Glycoprotein</keyword>
<evidence type="ECO:0000256" key="6">
    <source>
        <dbReference type="ARBA" id="ARBA00023157"/>
    </source>
</evidence>
<sequence length="472" mass="52711">MMPQRERPGMGEPESSVVLSSAEWTEVNKWCGKRLASGTWRVGRRTCPSPFANTSASSPPRGIPSEACRGVRRDGNVQEPSFVGPLKNVTSVIKRNATFTCMVEHLGQYKVAWIKADNKAIQALHKQVITNNNRVSVTHTGNRTWRLHISNVQPSDRGQYMCQINTAPMKVLGAYLDVHVPPDIISTESSRDISVPEGSTKELHCRAKGYPEPVVKWRREDNQDLTVYDNKQTRKVKEFVGDTLVLREIHRSEMGTYLCIATNGVAPTVSKRFSVSVHFAPTVTAERQVVGAPLHATVVLECRIEASPKSLNIWFREDGTVVANKPGKFETQEASIPGRLAIRLTLTINRLTKRDFGAYICRGQNSFGSTEAKIDLHQARSSRKHRPRPPELYLPKEHDGLRTSPASTQPKVIHSPSYINELNESVIEVSGNVRYEHNYDFDLTSAAASLRRTSRSLVATSVFFGLSCVRIR</sequence>
<dbReference type="GO" id="GO:0005886">
    <property type="term" value="C:plasma membrane"/>
    <property type="evidence" value="ECO:0007669"/>
    <property type="project" value="UniProtKB-SubCell"/>
</dbReference>
<dbReference type="OrthoDB" id="10012075at2759"/>
<organism evidence="9">
    <name type="scientific">Cyprideis torosa</name>
    <dbReference type="NCBI Taxonomy" id="163714"/>
    <lineage>
        <taxon>Eukaryota</taxon>
        <taxon>Metazoa</taxon>
        <taxon>Ecdysozoa</taxon>
        <taxon>Arthropoda</taxon>
        <taxon>Crustacea</taxon>
        <taxon>Oligostraca</taxon>
        <taxon>Ostracoda</taxon>
        <taxon>Podocopa</taxon>
        <taxon>Podocopida</taxon>
        <taxon>Cytherocopina</taxon>
        <taxon>Cytheroidea</taxon>
        <taxon>Cytherideidae</taxon>
        <taxon>Cyprideis</taxon>
    </lineage>
</organism>
<dbReference type="PROSITE" id="PS50835">
    <property type="entry name" value="IG_LIKE"/>
    <property type="match status" value="3"/>
</dbReference>
<dbReference type="InterPro" id="IPR003598">
    <property type="entry name" value="Ig_sub2"/>
</dbReference>
<evidence type="ECO:0000256" key="1">
    <source>
        <dbReference type="ARBA" id="ARBA00004236"/>
    </source>
</evidence>
<keyword evidence="2" id="KW-1003">Cell membrane</keyword>
<keyword evidence="3" id="KW-0732">Signal</keyword>
<dbReference type="InterPro" id="IPR051170">
    <property type="entry name" value="Neural/epithelial_adhesion"/>
</dbReference>
<gene>
    <name evidence="9" type="ORF">CTOB1V02_LOCUS2800</name>
</gene>
<dbReference type="Pfam" id="PF13927">
    <property type="entry name" value="Ig_3"/>
    <property type="match status" value="1"/>
</dbReference>
<accession>A0A7R8ZKH0</accession>
<reference evidence="9" key="1">
    <citation type="submission" date="2020-11" db="EMBL/GenBank/DDBJ databases">
        <authorList>
            <person name="Tran Van P."/>
        </authorList>
    </citation>
    <scope>NUCLEOTIDE SEQUENCE</scope>
</reference>
<keyword evidence="5" id="KW-0472">Membrane</keyword>
<dbReference type="InterPro" id="IPR036179">
    <property type="entry name" value="Ig-like_dom_sf"/>
</dbReference>
<comment type="subcellular location">
    <subcellularLocation>
        <location evidence="1">Cell membrane</location>
    </subcellularLocation>
</comment>
<dbReference type="SUPFAM" id="SSF48726">
    <property type="entry name" value="Immunoglobulin"/>
    <property type="match status" value="3"/>
</dbReference>
<evidence type="ECO:0000256" key="8">
    <source>
        <dbReference type="ARBA" id="ARBA00023319"/>
    </source>
</evidence>
<dbReference type="Gene3D" id="2.60.40.10">
    <property type="entry name" value="Immunoglobulins"/>
    <property type="match status" value="3"/>
</dbReference>
<dbReference type="PANTHER" id="PTHR12231:SF253">
    <property type="entry name" value="DPR-INTERACTING PROTEIN ETA, ISOFORM B-RELATED"/>
    <property type="match status" value="1"/>
</dbReference>
<dbReference type="InterPro" id="IPR003599">
    <property type="entry name" value="Ig_sub"/>
</dbReference>
<evidence type="ECO:0000256" key="5">
    <source>
        <dbReference type="ARBA" id="ARBA00023136"/>
    </source>
</evidence>
<proteinExistence type="predicted"/>
<dbReference type="InterPro" id="IPR013783">
    <property type="entry name" value="Ig-like_fold"/>
</dbReference>